<proteinExistence type="predicted"/>
<organism evidence="1 2">
    <name type="scientific">Rhododendron griersonianum</name>
    <dbReference type="NCBI Taxonomy" id="479676"/>
    <lineage>
        <taxon>Eukaryota</taxon>
        <taxon>Viridiplantae</taxon>
        <taxon>Streptophyta</taxon>
        <taxon>Embryophyta</taxon>
        <taxon>Tracheophyta</taxon>
        <taxon>Spermatophyta</taxon>
        <taxon>Magnoliopsida</taxon>
        <taxon>eudicotyledons</taxon>
        <taxon>Gunneridae</taxon>
        <taxon>Pentapetalae</taxon>
        <taxon>asterids</taxon>
        <taxon>Ericales</taxon>
        <taxon>Ericaceae</taxon>
        <taxon>Ericoideae</taxon>
        <taxon>Rhodoreae</taxon>
        <taxon>Rhododendron</taxon>
    </lineage>
</organism>
<reference evidence="1" key="1">
    <citation type="submission" date="2020-08" db="EMBL/GenBank/DDBJ databases">
        <title>Plant Genome Project.</title>
        <authorList>
            <person name="Zhang R.-G."/>
        </authorList>
    </citation>
    <scope>NUCLEOTIDE SEQUENCE</scope>
    <source>
        <strain evidence="1">WSP0</strain>
        <tissue evidence="1">Leaf</tissue>
    </source>
</reference>
<gene>
    <name evidence="1" type="ORF">RHGRI_025326</name>
</gene>
<dbReference type="Proteomes" id="UP000823749">
    <property type="component" value="Chromosome 9"/>
</dbReference>
<name>A0AAV6IPA9_9ERIC</name>
<dbReference type="AlphaFoldDB" id="A0AAV6IPA9"/>
<keyword evidence="2" id="KW-1185">Reference proteome</keyword>
<sequence length="225" mass="25167">MKCVHENYVQCSGFSTDTADPVSIIECGVQSDEYLKKKQLLQTPSEQSRLLLEIPNVIADEVEEEARPQEGNNASPKSIFWEAIEISSHDLETNQILTTQNSDSVDAADPSWLFAKPGTSFYGFYCKFSCSWVSRRWERVGHCISCPKVPSAIFHPFTMHEPGVPLKDVSKLSKIASAVEKPLFTHNVIAERKRLAYARICVEITPTSPFRHSVDIVGPDGSKYS</sequence>
<evidence type="ECO:0000313" key="1">
    <source>
        <dbReference type="EMBL" id="KAG5530347.1"/>
    </source>
</evidence>
<dbReference type="EMBL" id="JACTNZ010000009">
    <property type="protein sequence ID" value="KAG5530347.1"/>
    <property type="molecule type" value="Genomic_DNA"/>
</dbReference>
<comment type="caution">
    <text evidence="1">The sequence shown here is derived from an EMBL/GenBank/DDBJ whole genome shotgun (WGS) entry which is preliminary data.</text>
</comment>
<accession>A0AAV6IPA9</accession>
<protein>
    <submittedName>
        <fullName evidence="1">Uncharacterized protein</fullName>
    </submittedName>
</protein>
<evidence type="ECO:0000313" key="2">
    <source>
        <dbReference type="Proteomes" id="UP000823749"/>
    </source>
</evidence>